<proteinExistence type="predicted"/>
<accession>A0A8S5UN22</accession>
<evidence type="ECO:0000313" key="2">
    <source>
        <dbReference type="EMBL" id="DAF95897.1"/>
    </source>
</evidence>
<feature type="transmembrane region" description="Helical" evidence="1">
    <location>
        <begin position="12"/>
        <end position="36"/>
    </location>
</feature>
<keyword evidence="1" id="KW-1133">Transmembrane helix</keyword>
<dbReference type="EMBL" id="BK016111">
    <property type="protein sequence ID" value="DAF95897.1"/>
    <property type="molecule type" value="Genomic_DNA"/>
</dbReference>
<protein>
    <submittedName>
        <fullName evidence="2">Heme exporter protein D (CcmD)</fullName>
    </submittedName>
</protein>
<name>A0A8S5UN22_9CAUD</name>
<organism evidence="2">
    <name type="scientific">Siphoviridae sp. ctzr51</name>
    <dbReference type="NCBI Taxonomy" id="2825751"/>
    <lineage>
        <taxon>Viruses</taxon>
        <taxon>Duplodnaviria</taxon>
        <taxon>Heunggongvirae</taxon>
        <taxon>Uroviricota</taxon>
        <taxon>Caudoviricetes</taxon>
    </lineage>
</organism>
<keyword evidence="1" id="KW-0472">Membrane</keyword>
<reference evidence="2" key="1">
    <citation type="journal article" date="2021" name="Proc. Natl. Acad. Sci. U.S.A.">
        <title>A Catalog of Tens of Thousands of Viruses from Human Metagenomes Reveals Hidden Associations with Chronic Diseases.</title>
        <authorList>
            <person name="Tisza M.J."/>
            <person name="Buck C.B."/>
        </authorList>
    </citation>
    <scope>NUCLEOTIDE SEQUENCE</scope>
    <source>
        <strain evidence="2">Ctzr51</strain>
    </source>
</reference>
<keyword evidence="1" id="KW-0812">Transmembrane</keyword>
<sequence length="40" mass="4569">MKIKTRTAYKVTFIGFCVFTIAAYIWAVYSLMYAIISAVL</sequence>
<evidence type="ECO:0000256" key="1">
    <source>
        <dbReference type="SAM" id="Phobius"/>
    </source>
</evidence>